<evidence type="ECO:0000259" key="4">
    <source>
        <dbReference type="PROSITE" id="PS50181"/>
    </source>
</evidence>
<reference evidence="5 6" key="1">
    <citation type="journal article" date="2013" name="Genome Biol.">
        <title>Genome of Acanthamoeba castellanii highlights extensive lateral gene transfer and early evolution of tyrosine kinase signaling.</title>
        <authorList>
            <person name="Clarke M."/>
            <person name="Lohan A.J."/>
            <person name="Liu B."/>
            <person name="Lagkouvardos I."/>
            <person name="Roy S."/>
            <person name="Zafar N."/>
            <person name="Bertelli C."/>
            <person name="Schilde C."/>
            <person name="Kianianmomeni A."/>
            <person name="Burglin T.R."/>
            <person name="Frech C."/>
            <person name="Turcotte B."/>
            <person name="Kopec K.O."/>
            <person name="Synnott J.M."/>
            <person name="Choo C."/>
            <person name="Paponov I."/>
            <person name="Finkler A."/>
            <person name="Soon Heng Tan C."/>
            <person name="Hutchins A.P."/>
            <person name="Weinmeier T."/>
            <person name="Rattei T."/>
            <person name="Chu J.S."/>
            <person name="Gimenez G."/>
            <person name="Irimia M."/>
            <person name="Rigden D.J."/>
            <person name="Fitzpatrick D.A."/>
            <person name="Lorenzo-Morales J."/>
            <person name="Bateman A."/>
            <person name="Chiu C.H."/>
            <person name="Tang P."/>
            <person name="Hegemann P."/>
            <person name="Fromm H."/>
            <person name="Raoult D."/>
            <person name="Greub G."/>
            <person name="Miranda-Saavedra D."/>
            <person name="Chen N."/>
            <person name="Nash P."/>
            <person name="Ginger M.L."/>
            <person name="Horn M."/>
            <person name="Schaap P."/>
            <person name="Caler L."/>
            <person name="Loftus B."/>
        </authorList>
    </citation>
    <scope>NUCLEOTIDE SEQUENCE [LARGE SCALE GENOMIC DNA]</scope>
    <source>
        <strain evidence="5 6">Neff</strain>
    </source>
</reference>
<evidence type="ECO:0000313" key="6">
    <source>
        <dbReference type="Proteomes" id="UP000011083"/>
    </source>
</evidence>
<dbReference type="SUPFAM" id="SSF50978">
    <property type="entry name" value="WD40 repeat-like"/>
    <property type="match status" value="1"/>
</dbReference>
<dbReference type="EMBL" id="KB008073">
    <property type="protein sequence ID" value="ELR14003.1"/>
    <property type="molecule type" value="Genomic_DNA"/>
</dbReference>
<dbReference type="InterPro" id="IPR036322">
    <property type="entry name" value="WD40_repeat_dom_sf"/>
</dbReference>
<feature type="repeat" description="WD" evidence="3">
    <location>
        <begin position="339"/>
        <end position="361"/>
    </location>
</feature>
<dbReference type="InterPro" id="IPR001810">
    <property type="entry name" value="F-box_dom"/>
</dbReference>
<dbReference type="RefSeq" id="XP_004336016.1">
    <property type="nucleotide sequence ID" value="XM_004335968.1"/>
</dbReference>
<dbReference type="KEGG" id="acan:ACA1_366140"/>
<dbReference type="InterPro" id="IPR036047">
    <property type="entry name" value="F-box-like_dom_sf"/>
</dbReference>
<keyword evidence="1 3" id="KW-0853">WD repeat</keyword>
<evidence type="ECO:0000256" key="3">
    <source>
        <dbReference type="PROSITE-ProRule" id="PRU00221"/>
    </source>
</evidence>
<keyword evidence="2" id="KW-0677">Repeat</keyword>
<evidence type="ECO:0000313" key="5">
    <source>
        <dbReference type="EMBL" id="ELR14003.1"/>
    </source>
</evidence>
<proteinExistence type="predicted"/>
<dbReference type="Gene3D" id="1.20.1280.50">
    <property type="match status" value="1"/>
</dbReference>
<dbReference type="Pfam" id="PF12937">
    <property type="entry name" value="F-box-like"/>
    <property type="match status" value="1"/>
</dbReference>
<dbReference type="GO" id="GO:1990234">
    <property type="term" value="C:transferase complex"/>
    <property type="evidence" value="ECO:0007669"/>
    <property type="project" value="UniProtKB-ARBA"/>
</dbReference>
<dbReference type="Pfam" id="PF00400">
    <property type="entry name" value="WD40"/>
    <property type="match status" value="2"/>
</dbReference>
<dbReference type="OrthoDB" id="10255630at2759"/>
<dbReference type="Proteomes" id="UP000011083">
    <property type="component" value="Unassembled WGS sequence"/>
</dbReference>
<dbReference type="VEuPathDB" id="AmoebaDB:ACA1_366140"/>
<dbReference type="SMART" id="SM00320">
    <property type="entry name" value="WD40"/>
    <property type="match status" value="3"/>
</dbReference>
<dbReference type="PROSITE" id="PS50082">
    <property type="entry name" value="WD_REPEATS_2"/>
    <property type="match status" value="1"/>
</dbReference>
<dbReference type="PANTHER" id="PTHR22847">
    <property type="entry name" value="WD40 REPEAT PROTEIN"/>
    <property type="match status" value="1"/>
</dbReference>
<dbReference type="PROSITE" id="PS50181">
    <property type="entry name" value="FBOX"/>
    <property type="match status" value="1"/>
</dbReference>
<name>L8GMM3_ACACF</name>
<protein>
    <submittedName>
        <fullName evidence="5">F-box domain containing protein</fullName>
    </submittedName>
</protein>
<dbReference type="InterPro" id="IPR015943">
    <property type="entry name" value="WD40/YVTN_repeat-like_dom_sf"/>
</dbReference>
<dbReference type="SUPFAM" id="SSF81383">
    <property type="entry name" value="F-box domain"/>
    <property type="match status" value="1"/>
</dbReference>
<keyword evidence="6" id="KW-1185">Reference proteome</keyword>
<gene>
    <name evidence="5" type="ORF">ACA1_366140</name>
</gene>
<dbReference type="PANTHER" id="PTHR22847:SF637">
    <property type="entry name" value="WD REPEAT DOMAIN 5B"/>
    <property type="match status" value="1"/>
</dbReference>
<dbReference type="GeneID" id="14914666"/>
<accession>L8GMM3</accession>
<evidence type="ECO:0000256" key="1">
    <source>
        <dbReference type="ARBA" id="ARBA00022574"/>
    </source>
</evidence>
<organism evidence="5 6">
    <name type="scientific">Acanthamoeba castellanii (strain ATCC 30010 / Neff)</name>
    <dbReference type="NCBI Taxonomy" id="1257118"/>
    <lineage>
        <taxon>Eukaryota</taxon>
        <taxon>Amoebozoa</taxon>
        <taxon>Discosea</taxon>
        <taxon>Longamoebia</taxon>
        <taxon>Centramoebida</taxon>
        <taxon>Acanthamoebidae</taxon>
        <taxon>Acanthamoeba</taxon>
    </lineage>
</organism>
<dbReference type="AlphaFoldDB" id="L8GMM3"/>
<dbReference type="Gene3D" id="2.130.10.10">
    <property type="entry name" value="YVTN repeat-like/Quinoprotein amine dehydrogenase"/>
    <property type="match status" value="2"/>
</dbReference>
<feature type="domain" description="F-box" evidence="4">
    <location>
        <begin position="1"/>
        <end position="46"/>
    </location>
</feature>
<sequence length="394" mass="43400">MQLLSLPREVVGLVLLYVDDEDVLRFEQTCSLAQSAAGDDFLWRQRALRYLPEWIAPAPRVAAGEWRAYYRQRCALKERWRSGRYTSRFILEGANSPVLSVHPITVKAGGPRALVTVTELEVLTWDMASGRHMCSILPGPETNESSGLLAVLGERSLDLWDLAHATHSISAVPVLGATCLSGFRRGRDKRLNIAVGRGHNVTLVVFHDSSGSHSEQTWPTTSHHHRHRVDADAEEDQIDGLVVKFIELYRSGDADLSVACGHADGSVSVWTAQGQLRFRIESPTRSSMTCFDVAEDQSIAVAGDKTARLWKRIGDRSWEPSHTLTGHNGAAVAGDYGRVASSSRDSVTRLWDVQSGECIGLFKDHMNGVTAVYLDNTSLITGSADWTVIVHQFA</sequence>
<dbReference type="InterPro" id="IPR001680">
    <property type="entry name" value="WD40_rpt"/>
</dbReference>
<evidence type="ECO:0000256" key="2">
    <source>
        <dbReference type="ARBA" id="ARBA00022737"/>
    </source>
</evidence>